<proteinExistence type="predicted"/>
<protein>
    <submittedName>
        <fullName evidence="2">Uncharacterized protein</fullName>
    </submittedName>
</protein>
<keyword evidence="3" id="KW-1185">Reference proteome</keyword>
<accession>A0A8J9VPD3</accession>
<dbReference type="EMBL" id="OV170226">
    <property type="protein sequence ID" value="CAH0726473.1"/>
    <property type="molecule type" value="Genomic_DNA"/>
</dbReference>
<feature type="compositionally biased region" description="Basic and acidic residues" evidence="1">
    <location>
        <begin position="55"/>
        <end position="66"/>
    </location>
</feature>
<feature type="compositionally biased region" description="Basic and acidic residues" evidence="1">
    <location>
        <begin position="107"/>
        <end position="117"/>
    </location>
</feature>
<evidence type="ECO:0000313" key="2">
    <source>
        <dbReference type="EMBL" id="CAH0726473.1"/>
    </source>
</evidence>
<dbReference type="OrthoDB" id="10367386at2759"/>
<organism evidence="2 3">
    <name type="scientific">Brenthis ino</name>
    <name type="common">lesser marbled fritillary</name>
    <dbReference type="NCBI Taxonomy" id="405034"/>
    <lineage>
        <taxon>Eukaryota</taxon>
        <taxon>Metazoa</taxon>
        <taxon>Ecdysozoa</taxon>
        <taxon>Arthropoda</taxon>
        <taxon>Hexapoda</taxon>
        <taxon>Insecta</taxon>
        <taxon>Pterygota</taxon>
        <taxon>Neoptera</taxon>
        <taxon>Endopterygota</taxon>
        <taxon>Lepidoptera</taxon>
        <taxon>Glossata</taxon>
        <taxon>Ditrysia</taxon>
        <taxon>Papilionoidea</taxon>
        <taxon>Nymphalidae</taxon>
        <taxon>Heliconiinae</taxon>
        <taxon>Argynnini</taxon>
        <taxon>Brenthis</taxon>
    </lineage>
</organism>
<dbReference type="AlphaFoldDB" id="A0A8J9VPD3"/>
<evidence type="ECO:0000256" key="1">
    <source>
        <dbReference type="SAM" id="MobiDB-lite"/>
    </source>
</evidence>
<feature type="compositionally biased region" description="Basic and acidic residues" evidence="1">
    <location>
        <begin position="80"/>
        <end position="90"/>
    </location>
</feature>
<feature type="region of interest" description="Disordered" evidence="1">
    <location>
        <begin position="48"/>
        <end position="117"/>
    </location>
</feature>
<sequence>MLKLKSLLWTGTKAYCRGGATTVGKQNCDLHEAAARRTLASVATRLKMQDSAGGRAREGRSRDRLPLARARAGGPGAARGGERTRRRPSDGHLTTHVAFASHGTARRYSDAHRRESM</sequence>
<gene>
    <name evidence="2" type="ORF">BINO364_LOCUS11927</name>
</gene>
<reference evidence="2" key="1">
    <citation type="submission" date="2021-12" db="EMBL/GenBank/DDBJ databases">
        <authorList>
            <person name="Martin H S."/>
        </authorList>
    </citation>
    <scope>NUCLEOTIDE SEQUENCE</scope>
</reference>
<name>A0A8J9VPD3_9NEOP</name>
<dbReference type="Proteomes" id="UP000838878">
    <property type="component" value="Chromosome 6"/>
</dbReference>
<evidence type="ECO:0000313" key="3">
    <source>
        <dbReference type="Proteomes" id="UP000838878"/>
    </source>
</evidence>
<feature type="non-terminal residue" evidence="2">
    <location>
        <position position="117"/>
    </location>
</feature>